<dbReference type="PROSITE" id="PS50113">
    <property type="entry name" value="PAC"/>
    <property type="match status" value="1"/>
</dbReference>
<keyword evidence="3" id="KW-0597">Phosphoprotein</keyword>
<evidence type="ECO:0000313" key="9">
    <source>
        <dbReference type="EMBL" id="MFD2234159.1"/>
    </source>
</evidence>
<dbReference type="Gene3D" id="3.30.450.20">
    <property type="entry name" value="PAS domain"/>
    <property type="match status" value="4"/>
</dbReference>
<protein>
    <recommendedName>
        <fullName evidence="2">histidine kinase</fullName>
        <ecNumber evidence="2">2.7.13.3</ecNumber>
    </recommendedName>
</protein>
<evidence type="ECO:0000256" key="5">
    <source>
        <dbReference type="ARBA" id="ARBA00022777"/>
    </source>
</evidence>
<dbReference type="InterPro" id="IPR003661">
    <property type="entry name" value="HisK_dim/P_dom"/>
</dbReference>
<keyword evidence="6" id="KW-0472">Membrane</keyword>
<dbReference type="InterPro" id="IPR013655">
    <property type="entry name" value="PAS_fold_3"/>
</dbReference>
<dbReference type="PRINTS" id="PR00344">
    <property type="entry name" value="BCTRLSENSOR"/>
</dbReference>
<dbReference type="Pfam" id="PF08448">
    <property type="entry name" value="PAS_4"/>
    <property type="match status" value="1"/>
</dbReference>
<dbReference type="InterPro" id="IPR005467">
    <property type="entry name" value="His_kinase_dom"/>
</dbReference>
<dbReference type="SUPFAM" id="SSF55785">
    <property type="entry name" value="PYP-like sensor domain (PAS domain)"/>
    <property type="match status" value="2"/>
</dbReference>
<dbReference type="Pfam" id="PF02518">
    <property type="entry name" value="HATPase_c"/>
    <property type="match status" value="1"/>
</dbReference>
<dbReference type="CDD" id="cd00082">
    <property type="entry name" value="HisKA"/>
    <property type="match status" value="1"/>
</dbReference>
<sequence>MCPSDSPAAVPARHGRWILAALAGITVIVVGLAVLTVELDRQGRRASASAAARLLSGALAQGLGAYLDRIDLELRDLADARLNPPGQHWSQALVERHRRHLPGVITVELLDAAGRPVPGARAGAALAPERDAVVQAFFAELRDVPGTALVLSSPLWDGASGQRVVLAGRRLTRPDGAFAGVVRAVLPAQGLVERFLPDSVPPGLHVSLLNQRVEFLARRPAVAAVQGGAISTAASAPLRALIERGAEESSYRAVSQLDGQSRIAFLRRAAGHPLYFSVGIAEETFLDAWRSELARVAVVVVAFLLLVGLVLSAWRQRGRALAALAEAHRAAHAQADRFDRVLRGANDGWWDWDLLRDEVEYSPRWWEMLGEPAETRRGSSLLWRDRVHPDDRARVEAELAAAWAGDAATLRSEFRLRHLSGRSLPVLARSLLQRDAAGRVVRMSGTITDLSSIRAVEARLRAMFDLSPLGCCLCDGDGRIRDANPALLALLGGDRAGTVGRRLPELVPQPGAGGEEGAQAARLAAEGRFGPYESLLPLADGRTVPVRLRGVRLAATDEADGAGEGETIYTLVEDVGAQRAMLRALEERTRELARSNADLEQFAYVASHDLREPLRMVSSFLGLLERRHGEGFDDEARQFIAFAKDGAQRMDRLILDLLDFSRIGREDLALAPVRLRAAIAQAAANLAVGLEESGARLEIEPGLDAVTVRGDAGQLASLFQNLIGNAIKYRSPERPPLVTLSARRVEGGWQVSVADNGIGIEPDYYERIFRLFQRLHSRERYDGTGIGLALCKKIVERHGGRIWVESRPGEGSRFLFILPAPGGG</sequence>
<dbReference type="PROSITE" id="PS50109">
    <property type="entry name" value="HIS_KIN"/>
    <property type="match status" value="1"/>
</dbReference>
<keyword evidence="6" id="KW-0812">Transmembrane</keyword>
<dbReference type="RefSeq" id="WP_377316100.1">
    <property type="nucleotide sequence ID" value="NZ_JBHUIY010000017.1"/>
</dbReference>
<dbReference type="Pfam" id="PF08447">
    <property type="entry name" value="PAS_3"/>
    <property type="match status" value="1"/>
</dbReference>
<evidence type="ECO:0000256" key="1">
    <source>
        <dbReference type="ARBA" id="ARBA00000085"/>
    </source>
</evidence>
<dbReference type="Gene3D" id="3.30.565.10">
    <property type="entry name" value="Histidine kinase-like ATPase, C-terminal domain"/>
    <property type="match status" value="1"/>
</dbReference>
<dbReference type="InterPro" id="IPR035965">
    <property type="entry name" value="PAS-like_dom_sf"/>
</dbReference>
<dbReference type="SMART" id="SM00091">
    <property type="entry name" value="PAS"/>
    <property type="match status" value="2"/>
</dbReference>
<keyword evidence="9" id="KW-0067">ATP-binding</keyword>
<feature type="transmembrane region" description="Helical" evidence="6">
    <location>
        <begin position="293"/>
        <end position="314"/>
    </location>
</feature>
<dbReference type="GO" id="GO:0005524">
    <property type="term" value="F:ATP binding"/>
    <property type="evidence" value="ECO:0007669"/>
    <property type="project" value="UniProtKB-KW"/>
</dbReference>
<evidence type="ECO:0000313" key="10">
    <source>
        <dbReference type="Proteomes" id="UP001597296"/>
    </source>
</evidence>
<evidence type="ECO:0000256" key="3">
    <source>
        <dbReference type="ARBA" id="ARBA00022553"/>
    </source>
</evidence>
<dbReference type="PANTHER" id="PTHR43304:SF1">
    <property type="entry name" value="PAC DOMAIN-CONTAINING PROTEIN"/>
    <property type="match status" value="1"/>
</dbReference>
<comment type="caution">
    <text evidence="9">The sequence shown here is derived from an EMBL/GenBank/DDBJ whole genome shotgun (WGS) entry which is preliminary data.</text>
</comment>
<dbReference type="SMART" id="SM00388">
    <property type="entry name" value="HisKA"/>
    <property type="match status" value="1"/>
</dbReference>
<dbReference type="InterPro" id="IPR001610">
    <property type="entry name" value="PAC"/>
</dbReference>
<dbReference type="Gene3D" id="1.10.287.130">
    <property type="match status" value="1"/>
</dbReference>
<dbReference type="Pfam" id="PF00512">
    <property type="entry name" value="HisKA"/>
    <property type="match status" value="1"/>
</dbReference>
<keyword evidence="5" id="KW-0418">Kinase</keyword>
<organism evidence="9 10">
    <name type="scientific">Phaeospirillum tilakii</name>
    <dbReference type="NCBI Taxonomy" id="741673"/>
    <lineage>
        <taxon>Bacteria</taxon>
        <taxon>Pseudomonadati</taxon>
        <taxon>Pseudomonadota</taxon>
        <taxon>Alphaproteobacteria</taxon>
        <taxon>Rhodospirillales</taxon>
        <taxon>Rhodospirillaceae</taxon>
        <taxon>Phaeospirillum</taxon>
    </lineage>
</organism>
<evidence type="ECO:0000256" key="4">
    <source>
        <dbReference type="ARBA" id="ARBA00022679"/>
    </source>
</evidence>
<gene>
    <name evidence="9" type="ORF">ACFSNB_10100</name>
</gene>
<dbReference type="CDD" id="cd12914">
    <property type="entry name" value="PDC1_DGC_like"/>
    <property type="match status" value="1"/>
</dbReference>
<dbReference type="PANTHER" id="PTHR43304">
    <property type="entry name" value="PHYTOCHROME-LIKE PROTEIN CPH1"/>
    <property type="match status" value="1"/>
</dbReference>
<keyword evidence="9" id="KW-0547">Nucleotide-binding</keyword>
<evidence type="ECO:0000256" key="2">
    <source>
        <dbReference type="ARBA" id="ARBA00012438"/>
    </source>
</evidence>
<dbReference type="SUPFAM" id="SSF47384">
    <property type="entry name" value="Homodimeric domain of signal transducing histidine kinase"/>
    <property type="match status" value="1"/>
</dbReference>
<dbReference type="SUPFAM" id="SSF55874">
    <property type="entry name" value="ATPase domain of HSP90 chaperone/DNA topoisomerase II/histidine kinase"/>
    <property type="match status" value="1"/>
</dbReference>
<dbReference type="InterPro" id="IPR004358">
    <property type="entry name" value="Sig_transdc_His_kin-like_C"/>
</dbReference>
<dbReference type="InterPro" id="IPR036890">
    <property type="entry name" value="HATPase_C_sf"/>
</dbReference>
<dbReference type="CDD" id="cd00130">
    <property type="entry name" value="PAS"/>
    <property type="match status" value="2"/>
</dbReference>
<dbReference type="InterPro" id="IPR000014">
    <property type="entry name" value="PAS"/>
</dbReference>
<feature type="domain" description="Histidine kinase" evidence="7">
    <location>
        <begin position="605"/>
        <end position="822"/>
    </location>
</feature>
<reference evidence="10" key="1">
    <citation type="journal article" date="2019" name="Int. J. Syst. Evol. Microbiol.">
        <title>The Global Catalogue of Microorganisms (GCM) 10K type strain sequencing project: providing services to taxonomists for standard genome sequencing and annotation.</title>
        <authorList>
            <consortium name="The Broad Institute Genomics Platform"/>
            <consortium name="The Broad Institute Genome Sequencing Center for Infectious Disease"/>
            <person name="Wu L."/>
            <person name="Ma J."/>
        </authorList>
    </citation>
    <scope>NUCLEOTIDE SEQUENCE [LARGE SCALE GENOMIC DNA]</scope>
    <source>
        <strain evidence="10">KCTC 15012</strain>
    </source>
</reference>
<keyword evidence="10" id="KW-1185">Reference proteome</keyword>
<dbReference type="EC" id="2.7.13.3" evidence="2"/>
<dbReference type="Proteomes" id="UP001597296">
    <property type="component" value="Unassembled WGS sequence"/>
</dbReference>
<dbReference type="EMBL" id="JBHUIY010000017">
    <property type="protein sequence ID" value="MFD2234159.1"/>
    <property type="molecule type" value="Genomic_DNA"/>
</dbReference>
<dbReference type="InterPro" id="IPR036097">
    <property type="entry name" value="HisK_dim/P_sf"/>
</dbReference>
<evidence type="ECO:0000259" key="7">
    <source>
        <dbReference type="PROSITE" id="PS50109"/>
    </source>
</evidence>
<proteinExistence type="predicted"/>
<feature type="transmembrane region" description="Helical" evidence="6">
    <location>
        <begin position="17"/>
        <end position="37"/>
    </location>
</feature>
<feature type="domain" description="PAC" evidence="8">
    <location>
        <begin position="410"/>
        <end position="462"/>
    </location>
</feature>
<keyword evidence="4" id="KW-0808">Transferase</keyword>
<accession>A0ABW5CA46</accession>
<dbReference type="InterPro" id="IPR000700">
    <property type="entry name" value="PAS-assoc_C"/>
</dbReference>
<dbReference type="CDD" id="cd16921">
    <property type="entry name" value="HATPase_FilI-like"/>
    <property type="match status" value="1"/>
</dbReference>
<evidence type="ECO:0000256" key="6">
    <source>
        <dbReference type="SAM" id="Phobius"/>
    </source>
</evidence>
<evidence type="ECO:0000259" key="8">
    <source>
        <dbReference type="PROSITE" id="PS50113"/>
    </source>
</evidence>
<dbReference type="CDD" id="cd12915">
    <property type="entry name" value="PDC2_DGC_like"/>
    <property type="match status" value="1"/>
</dbReference>
<dbReference type="InterPro" id="IPR003594">
    <property type="entry name" value="HATPase_dom"/>
</dbReference>
<keyword evidence="6" id="KW-1133">Transmembrane helix</keyword>
<dbReference type="NCBIfam" id="TIGR00229">
    <property type="entry name" value="sensory_box"/>
    <property type="match status" value="1"/>
</dbReference>
<dbReference type="SMART" id="SM00387">
    <property type="entry name" value="HATPase_c"/>
    <property type="match status" value="1"/>
</dbReference>
<dbReference type="SMART" id="SM00086">
    <property type="entry name" value="PAC"/>
    <property type="match status" value="1"/>
</dbReference>
<dbReference type="InterPro" id="IPR013656">
    <property type="entry name" value="PAS_4"/>
</dbReference>
<name>A0ABW5CA46_9PROT</name>
<dbReference type="InterPro" id="IPR052162">
    <property type="entry name" value="Sensor_kinase/Photoreceptor"/>
</dbReference>
<comment type="catalytic activity">
    <reaction evidence="1">
        <text>ATP + protein L-histidine = ADP + protein N-phospho-L-histidine.</text>
        <dbReference type="EC" id="2.7.13.3"/>
    </reaction>
</comment>